<dbReference type="SMART" id="SM00451">
    <property type="entry name" value="ZnF_U1"/>
    <property type="match status" value="1"/>
</dbReference>
<evidence type="ECO:0000256" key="2">
    <source>
        <dbReference type="ARBA" id="ARBA00022771"/>
    </source>
</evidence>
<proteinExistence type="predicted"/>
<dbReference type="Pfam" id="PF06220">
    <property type="entry name" value="zf-U1"/>
    <property type="match status" value="1"/>
</dbReference>
<dbReference type="STRING" id="1764295.A0A5B8MZJ6"/>
<dbReference type="GO" id="GO:0008270">
    <property type="term" value="F:zinc ion binding"/>
    <property type="evidence" value="ECO:0007669"/>
    <property type="project" value="UniProtKB-KW"/>
</dbReference>
<feature type="region of interest" description="Disordered" evidence="4">
    <location>
        <begin position="83"/>
        <end position="129"/>
    </location>
</feature>
<dbReference type="InterPro" id="IPR036236">
    <property type="entry name" value="Znf_C2H2_sf"/>
</dbReference>
<dbReference type="Proteomes" id="UP000316726">
    <property type="component" value="Chromosome 20"/>
</dbReference>
<evidence type="ECO:0000313" key="6">
    <source>
        <dbReference type="EMBL" id="QDZ25993.1"/>
    </source>
</evidence>
<gene>
    <name evidence="6" type="ORF">A3770_20p85110</name>
</gene>
<feature type="region of interest" description="Disordered" evidence="4">
    <location>
        <begin position="302"/>
        <end position="337"/>
    </location>
</feature>
<accession>A0A5B8MZJ6</accession>
<evidence type="ECO:0000313" key="7">
    <source>
        <dbReference type="Proteomes" id="UP000316726"/>
    </source>
</evidence>
<dbReference type="GO" id="GO:0003723">
    <property type="term" value="F:RNA binding"/>
    <property type="evidence" value="ECO:0007669"/>
    <property type="project" value="TreeGrafter"/>
</dbReference>
<dbReference type="Gene3D" id="3.30.160.60">
    <property type="entry name" value="Classic Zinc Finger"/>
    <property type="match status" value="1"/>
</dbReference>
<dbReference type="SUPFAM" id="SSF57667">
    <property type="entry name" value="beta-beta-alpha zinc fingers"/>
    <property type="match status" value="1"/>
</dbReference>
<dbReference type="Pfam" id="PF17780">
    <property type="entry name" value="OCRE"/>
    <property type="match status" value="1"/>
</dbReference>
<keyword evidence="3" id="KW-0862">Zinc</keyword>
<dbReference type="EMBL" id="CP031053">
    <property type="protein sequence ID" value="QDZ25993.1"/>
    <property type="molecule type" value="Genomic_DNA"/>
</dbReference>
<feature type="region of interest" description="Disordered" evidence="4">
    <location>
        <begin position="219"/>
        <end position="253"/>
    </location>
</feature>
<reference evidence="6 7" key="1">
    <citation type="submission" date="2018-07" db="EMBL/GenBank/DDBJ databases">
        <title>The complete nuclear genome of the prasinophyte Chloropicon primus (CCMP1205).</title>
        <authorList>
            <person name="Pombert J.-F."/>
            <person name="Otis C."/>
            <person name="Turmel M."/>
            <person name="Lemieux C."/>
        </authorList>
    </citation>
    <scope>NUCLEOTIDE SEQUENCE [LARGE SCALE GENOMIC DNA]</scope>
    <source>
        <strain evidence="6 7">CCMP1205</strain>
    </source>
</reference>
<keyword evidence="1" id="KW-0479">Metal-binding</keyword>
<evidence type="ECO:0000256" key="3">
    <source>
        <dbReference type="ARBA" id="ARBA00022833"/>
    </source>
</evidence>
<feature type="compositionally biased region" description="Basic and acidic residues" evidence="4">
    <location>
        <begin position="85"/>
        <end position="118"/>
    </location>
</feature>
<dbReference type="InterPro" id="IPR003604">
    <property type="entry name" value="Matrin/U1-like-C_Znf_C2H2"/>
</dbReference>
<evidence type="ECO:0000259" key="5">
    <source>
        <dbReference type="SMART" id="SM00451"/>
    </source>
</evidence>
<dbReference type="GO" id="GO:0000398">
    <property type="term" value="P:mRNA splicing, via spliceosome"/>
    <property type="evidence" value="ECO:0007669"/>
    <property type="project" value="InterPro"/>
</dbReference>
<protein>
    <recommendedName>
        <fullName evidence="5">U1-type domain-containing protein</fullName>
    </recommendedName>
</protein>
<dbReference type="PANTHER" id="PTHR13173:SF10">
    <property type="entry name" value="WW DOMAIN-BINDING PROTEIN 4"/>
    <property type="match status" value="1"/>
</dbReference>
<keyword evidence="2" id="KW-0863">Zinc-finger</keyword>
<dbReference type="InterPro" id="IPR013085">
    <property type="entry name" value="U1-CZ_Znf_C2H2"/>
</dbReference>
<feature type="region of interest" description="Disordered" evidence="4">
    <location>
        <begin position="31"/>
        <end position="67"/>
    </location>
</feature>
<dbReference type="PANTHER" id="PTHR13173">
    <property type="entry name" value="WW DOMAIN BINDING PROTEIN 4"/>
    <property type="match status" value="1"/>
</dbReference>
<evidence type="ECO:0000256" key="4">
    <source>
        <dbReference type="SAM" id="MobiDB-lite"/>
    </source>
</evidence>
<name>A0A5B8MZJ6_9CHLO</name>
<dbReference type="InterPro" id="IPR041591">
    <property type="entry name" value="OCRE"/>
</dbReference>
<sequence length="367" mass="40939">MTEYRKSAQTNYWCEVCRTWVRDSVQGRALHENGSKHKEALERKLREGRRERDKRERMESQAKEAMEKIEKLARDQYQKDLNSFDARRGEVEGRTTQRHRDEASADLEVKKAAERSYRESQSAATSSKDKDVIQDWVYDPNSGYYYSSETGSYYDGHSQMYFHHNEWKKTPPKRNEAAEFERYFETAGDAVAQGEAFGPVARGTVKQATTIGYGVNAKQALPQRNESRQGEAASGSCSLQQSGPPIGRKSRPAVVVRPVKKIVERSNQSIGGYQMPLYCGQVGGARGIGMVVSEPAAATTKDQGRQGTAQAKVKKAGGARASLAAGPAIAKKKGKKAINPEEAKALRAREEARKRVEQRTMSNFGFS</sequence>
<evidence type="ECO:0000256" key="1">
    <source>
        <dbReference type="ARBA" id="ARBA00022723"/>
    </source>
</evidence>
<dbReference type="GO" id="GO:0071011">
    <property type="term" value="C:precatalytic spliceosome"/>
    <property type="evidence" value="ECO:0007669"/>
    <property type="project" value="TreeGrafter"/>
</dbReference>
<keyword evidence="7" id="KW-1185">Reference proteome</keyword>
<dbReference type="InterPro" id="IPR040023">
    <property type="entry name" value="WBP4"/>
</dbReference>
<organism evidence="6 7">
    <name type="scientific">Chloropicon primus</name>
    <dbReference type="NCBI Taxonomy" id="1764295"/>
    <lineage>
        <taxon>Eukaryota</taxon>
        <taxon>Viridiplantae</taxon>
        <taxon>Chlorophyta</taxon>
        <taxon>Chloropicophyceae</taxon>
        <taxon>Chloropicales</taxon>
        <taxon>Chloropicaceae</taxon>
        <taxon>Chloropicon</taxon>
    </lineage>
</organism>
<feature type="domain" description="U1-type" evidence="5">
    <location>
        <begin position="9"/>
        <end position="44"/>
    </location>
</feature>
<dbReference type="AlphaFoldDB" id="A0A5B8MZJ6"/>